<name>R0L6D7_ANAPL</name>
<reference evidence="2" key="1">
    <citation type="journal article" date="2013" name="Nat. Genet.">
        <title>The duck genome and transcriptome provide insight into an avian influenza virus reservoir species.</title>
        <authorList>
            <person name="Huang Y."/>
            <person name="Li Y."/>
            <person name="Burt D.W."/>
            <person name="Chen H."/>
            <person name="Zhang Y."/>
            <person name="Qian W."/>
            <person name="Kim H."/>
            <person name="Gan S."/>
            <person name="Zhao Y."/>
            <person name="Li J."/>
            <person name="Yi K."/>
            <person name="Feng H."/>
            <person name="Zhu P."/>
            <person name="Li B."/>
            <person name="Liu Q."/>
            <person name="Fairley S."/>
            <person name="Magor K.E."/>
            <person name="Du Z."/>
            <person name="Hu X."/>
            <person name="Goodman L."/>
            <person name="Tafer H."/>
            <person name="Vignal A."/>
            <person name="Lee T."/>
            <person name="Kim K.W."/>
            <person name="Sheng Z."/>
            <person name="An Y."/>
            <person name="Searle S."/>
            <person name="Herrero J."/>
            <person name="Groenen M.A."/>
            <person name="Crooijmans R.P."/>
            <person name="Faraut T."/>
            <person name="Cai Q."/>
            <person name="Webster R.G."/>
            <person name="Aldridge J.R."/>
            <person name="Warren W.C."/>
            <person name="Bartschat S."/>
            <person name="Kehr S."/>
            <person name="Marz M."/>
            <person name="Stadler P.F."/>
            <person name="Smith J."/>
            <person name="Kraus R.H."/>
            <person name="Zhao Y."/>
            <person name="Ren L."/>
            <person name="Fei J."/>
            <person name="Morisson M."/>
            <person name="Kaiser P."/>
            <person name="Griffin D.K."/>
            <person name="Rao M."/>
            <person name="Pitel F."/>
            <person name="Wang J."/>
            <person name="Li N."/>
        </authorList>
    </citation>
    <scope>NUCLEOTIDE SEQUENCE [LARGE SCALE GENOMIC DNA]</scope>
</reference>
<protein>
    <submittedName>
        <fullName evidence="1">Uncharacterized protein</fullName>
    </submittedName>
</protein>
<sequence length="286" mass="31631">MAKQPGKHTRYRDVKTQRSQSISVLPQGKFIKVNNKSVYEPDPGRTSEVKGTFKTKIKAGLTLKMKTTFGEEIGSFLSTKSDGVYQKRQQKQAADLYLTARGRFCQEVCTYSQLWAASTHRSGEEVAKAQKQSARTGLGKPSCVLSEVPLVALQRTSSSVVEGCREKGWKAGTGTAEDWCTEGQNLLCNNLILHQYQPLGTISTPEALFLVGTDHNGAVVSNSSVKYEYLTSTRHGLALRTSILELWELQGLHAWGILEKTLVSTSLPDWEESGNMARDEDKTKLL</sequence>
<dbReference type="EMBL" id="KB743827">
    <property type="protein sequence ID" value="EOA96944.1"/>
    <property type="molecule type" value="Genomic_DNA"/>
</dbReference>
<accession>R0L6D7</accession>
<gene>
    <name evidence="1" type="ORF">Anapl_15739</name>
</gene>
<keyword evidence="2" id="KW-1185">Reference proteome</keyword>
<dbReference type="AlphaFoldDB" id="R0L6D7"/>
<dbReference type="Proteomes" id="UP000296049">
    <property type="component" value="Unassembled WGS sequence"/>
</dbReference>
<evidence type="ECO:0000313" key="2">
    <source>
        <dbReference type="Proteomes" id="UP000296049"/>
    </source>
</evidence>
<evidence type="ECO:0000313" key="1">
    <source>
        <dbReference type="EMBL" id="EOA96944.1"/>
    </source>
</evidence>
<organism evidence="1 2">
    <name type="scientific">Anas platyrhynchos</name>
    <name type="common">Mallard</name>
    <name type="synonym">Anas boschas</name>
    <dbReference type="NCBI Taxonomy" id="8839"/>
    <lineage>
        <taxon>Eukaryota</taxon>
        <taxon>Metazoa</taxon>
        <taxon>Chordata</taxon>
        <taxon>Craniata</taxon>
        <taxon>Vertebrata</taxon>
        <taxon>Euteleostomi</taxon>
        <taxon>Archelosauria</taxon>
        <taxon>Archosauria</taxon>
        <taxon>Dinosauria</taxon>
        <taxon>Saurischia</taxon>
        <taxon>Theropoda</taxon>
        <taxon>Coelurosauria</taxon>
        <taxon>Aves</taxon>
        <taxon>Neognathae</taxon>
        <taxon>Galloanserae</taxon>
        <taxon>Anseriformes</taxon>
        <taxon>Anatidae</taxon>
        <taxon>Anatinae</taxon>
        <taxon>Anas</taxon>
    </lineage>
</organism>
<proteinExistence type="predicted"/>